<evidence type="ECO:0000259" key="3">
    <source>
        <dbReference type="Pfam" id="PF25164"/>
    </source>
</evidence>
<dbReference type="InParanoid" id="M7XHB0"/>
<dbReference type="Proteomes" id="UP000010953">
    <property type="component" value="Unassembled WGS sequence"/>
</dbReference>
<feature type="domain" description="Competence protein CoiA-like N-terminal" evidence="3">
    <location>
        <begin position="20"/>
        <end position="46"/>
    </location>
</feature>
<evidence type="ECO:0000313" key="4">
    <source>
        <dbReference type="EMBL" id="EMS33913.1"/>
    </source>
</evidence>
<dbReference type="EMBL" id="AMZY02000008">
    <property type="protein sequence ID" value="EMS33913.1"/>
    <property type="molecule type" value="Genomic_DNA"/>
</dbReference>
<dbReference type="Pfam" id="PF25164">
    <property type="entry name" value="CoiA_N"/>
    <property type="match status" value="1"/>
</dbReference>
<dbReference type="eggNOG" id="COG4469">
    <property type="taxonomic scope" value="Bacteria"/>
</dbReference>
<comment type="caution">
    <text evidence="4">The sequence shown here is derived from an EMBL/GenBank/DDBJ whole genome shotgun (WGS) entry which is preliminary data.</text>
</comment>
<dbReference type="Pfam" id="PF06054">
    <property type="entry name" value="CoiA_nuc"/>
    <property type="match status" value="1"/>
</dbReference>
<evidence type="ECO:0000313" key="5">
    <source>
        <dbReference type="Proteomes" id="UP000010953"/>
    </source>
</evidence>
<dbReference type="InterPro" id="IPR010330">
    <property type="entry name" value="CoiA_nuc"/>
</dbReference>
<evidence type="ECO:0000259" key="2">
    <source>
        <dbReference type="Pfam" id="PF06054"/>
    </source>
</evidence>
<reference evidence="4" key="1">
    <citation type="submission" date="2013-01" db="EMBL/GenBank/DDBJ databases">
        <title>Genome assembly of Mariniradius saccharolyticus AK6.</title>
        <authorList>
            <person name="Vaidya B."/>
            <person name="Khatri I."/>
            <person name="Tanuku N.R.S."/>
            <person name="Subramanian S."/>
            <person name="Pinnaka A."/>
        </authorList>
    </citation>
    <scope>NUCLEOTIDE SEQUENCE [LARGE SCALE GENOMIC DNA]</scope>
    <source>
        <strain evidence="4">AK6</strain>
    </source>
</reference>
<dbReference type="InterPro" id="IPR057253">
    <property type="entry name" value="CoiA-like_N"/>
</dbReference>
<accession>M7XHB0</accession>
<name>M7XHB0_9BACT</name>
<organism evidence="4 5">
    <name type="scientific">Mariniradius saccharolyticus AK6</name>
    <dbReference type="NCBI Taxonomy" id="1239962"/>
    <lineage>
        <taxon>Bacteria</taxon>
        <taxon>Pseudomonadati</taxon>
        <taxon>Bacteroidota</taxon>
        <taxon>Cytophagia</taxon>
        <taxon>Cytophagales</taxon>
        <taxon>Cyclobacteriaceae</taxon>
        <taxon>Mariniradius</taxon>
    </lineage>
</organism>
<feature type="domain" description="Competence protein CoiA nuclease-like" evidence="2">
    <location>
        <begin position="89"/>
        <end position="131"/>
    </location>
</feature>
<feature type="region of interest" description="Disordered" evidence="1">
    <location>
        <begin position="232"/>
        <end position="268"/>
    </location>
</feature>
<dbReference type="AlphaFoldDB" id="M7XHB0"/>
<keyword evidence="5" id="KW-1185">Reference proteome</keyword>
<protein>
    <submittedName>
        <fullName evidence="4">Competence protein</fullName>
    </submittedName>
</protein>
<gene>
    <name evidence="4" type="ORF">C943_04232</name>
</gene>
<proteinExistence type="predicted"/>
<feature type="compositionally biased region" description="Basic and acidic residues" evidence="1">
    <location>
        <begin position="247"/>
        <end position="259"/>
    </location>
</feature>
<dbReference type="OrthoDB" id="1490774at2"/>
<sequence>MKYALNNGARIEASKGTRGTCPCCGSELIARCGDIKIHHWAHKSSCDPWWETETEWHRLWKNRYPPKWQEFLTLDEETGERHIADVKTEADLIIEFQHSAIDPQERLQRERHYKNLIWVVDGTRLKRDFKRFSNQYNELIKTNKPGIFLIDHDEGIFNKSWLTSSVPVIFDFKGINPTDGDHDIRNSLYCLLQIKLGRYSIIAEFSREAFIKSTINGTWSIHIQNFINAISPKKAPDSHQNQTNPTKPKDGSHFFDPKSGKWKRRTRW</sequence>
<evidence type="ECO:0000256" key="1">
    <source>
        <dbReference type="SAM" id="MobiDB-lite"/>
    </source>
</evidence>